<sequence length="164" mass="17465">LQPGAIIQSQGVPNTPLNIPLNTFVAAVNTTTGRVDFTRPISVQNTDGLTFFNPANIDTAVEQFRATAPIQAESFNFDIREDVSTSANSRGSLYVAGSSGLLGTTGGSANTLTVSTGMADIVFEGNVDATTQPLQETLSFVDQSLPCSRPVYLAQAKYFHQLQY</sequence>
<feature type="non-terminal residue" evidence="1">
    <location>
        <position position="1"/>
    </location>
</feature>
<dbReference type="AlphaFoldDB" id="X1F314"/>
<dbReference type="EMBL" id="BART01036858">
    <property type="protein sequence ID" value="GAH15198.1"/>
    <property type="molecule type" value="Genomic_DNA"/>
</dbReference>
<organism evidence="1">
    <name type="scientific">marine sediment metagenome</name>
    <dbReference type="NCBI Taxonomy" id="412755"/>
    <lineage>
        <taxon>unclassified sequences</taxon>
        <taxon>metagenomes</taxon>
        <taxon>ecological metagenomes</taxon>
    </lineage>
</organism>
<name>X1F314_9ZZZZ</name>
<evidence type="ECO:0000313" key="1">
    <source>
        <dbReference type="EMBL" id="GAH15198.1"/>
    </source>
</evidence>
<proteinExistence type="predicted"/>
<gene>
    <name evidence="1" type="ORF">S01H4_61964</name>
</gene>
<feature type="non-terminal residue" evidence="1">
    <location>
        <position position="164"/>
    </location>
</feature>
<reference evidence="1" key="1">
    <citation type="journal article" date="2014" name="Front. Microbiol.">
        <title>High frequency of phylogenetically diverse reductive dehalogenase-homologous genes in deep subseafloor sedimentary metagenomes.</title>
        <authorList>
            <person name="Kawai M."/>
            <person name="Futagami T."/>
            <person name="Toyoda A."/>
            <person name="Takaki Y."/>
            <person name="Nishi S."/>
            <person name="Hori S."/>
            <person name="Arai W."/>
            <person name="Tsubouchi T."/>
            <person name="Morono Y."/>
            <person name="Uchiyama I."/>
            <person name="Ito T."/>
            <person name="Fujiyama A."/>
            <person name="Inagaki F."/>
            <person name="Takami H."/>
        </authorList>
    </citation>
    <scope>NUCLEOTIDE SEQUENCE</scope>
    <source>
        <strain evidence="1">Expedition CK06-06</strain>
    </source>
</reference>
<comment type="caution">
    <text evidence="1">The sequence shown here is derived from an EMBL/GenBank/DDBJ whole genome shotgun (WGS) entry which is preliminary data.</text>
</comment>
<accession>X1F314</accession>
<protein>
    <submittedName>
        <fullName evidence="1">Uncharacterized protein</fullName>
    </submittedName>
</protein>